<comment type="subcellular location">
    <subcellularLocation>
        <location evidence="9">Cell inner membrane</location>
        <topology evidence="9">Single-pass type II membrane protein</topology>
    </subcellularLocation>
    <subcellularLocation>
        <location evidence="1">Membrane</location>
    </subcellularLocation>
    <text evidence="9">Localizes to the division septum.</text>
</comment>
<dbReference type="EMBL" id="BMZE01000001">
    <property type="protein sequence ID" value="GHA15858.1"/>
    <property type="molecule type" value="Genomic_DNA"/>
</dbReference>
<evidence type="ECO:0000313" key="11">
    <source>
        <dbReference type="EMBL" id="GHA15858.1"/>
    </source>
</evidence>
<dbReference type="GO" id="GO:0005886">
    <property type="term" value="C:plasma membrane"/>
    <property type="evidence" value="ECO:0007669"/>
    <property type="project" value="UniProtKB-SubCell"/>
</dbReference>
<dbReference type="RefSeq" id="WP_189423685.1">
    <property type="nucleotide sequence ID" value="NZ_BMZE01000001.1"/>
</dbReference>
<evidence type="ECO:0000256" key="8">
    <source>
        <dbReference type="ARBA" id="ARBA00023306"/>
    </source>
</evidence>
<dbReference type="Proteomes" id="UP000646579">
    <property type="component" value="Unassembled WGS sequence"/>
</dbReference>
<dbReference type="Pfam" id="PF03799">
    <property type="entry name" value="FtsQ_DivIB_C"/>
    <property type="match status" value="1"/>
</dbReference>
<evidence type="ECO:0000259" key="10">
    <source>
        <dbReference type="PROSITE" id="PS51779"/>
    </source>
</evidence>
<dbReference type="Gene3D" id="3.40.50.11690">
    <property type="entry name" value="Cell division protein FtsQ/DivIB"/>
    <property type="match status" value="1"/>
</dbReference>
<reference evidence="11" key="1">
    <citation type="journal article" date="2014" name="Int. J. Syst. Evol. Microbiol.">
        <title>Complete genome sequence of Corynebacterium casei LMG S-19264T (=DSM 44701T), isolated from a smear-ripened cheese.</title>
        <authorList>
            <consortium name="US DOE Joint Genome Institute (JGI-PGF)"/>
            <person name="Walter F."/>
            <person name="Albersmeier A."/>
            <person name="Kalinowski J."/>
            <person name="Ruckert C."/>
        </authorList>
    </citation>
    <scope>NUCLEOTIDE SEQUENCE</scope>
    <source>
        <strain evidence="11">KCTC 32437</strain>
    </source>
</reference>
<evidence type="ECO:0000256" key="3">
    <source>
        <dbReference type="ARBA" id="ARBA00022519"/>
    </source>
</evidence>
<feature type="domain" description="POTRA" evidence="10">
    <location>
        <begin position="90"/>
        <end position="158"/>
    </location>
</feature>
<dbReference type="InterPro" id="IPR026579">
    <property type="entry name" value="FtsQ"/>
</dbReference>
<keyword evidence="2 9" id="KW-1003">Cell membrane</keyword>
<feature type="transmembrane region" description="Helical" evidence="9">
    <location>
        <begin position="47"/>
        <end position="66"/>
    </location>
</feature>
<dbReference type="PROSITE" id="PS51779">
    <property type="entry name" value="POTRA"/>
    <property type="match status" value="1"/>
</dbReference>
<keyword evidence="3 9" id="KW-0997">Cell inner membrane</keyword>
<dbReference type="GO" id="GO:0032153">
    <property type="term" value="C:cell division site"/>
    <property type="evidence" value="ECO:0007669"/>
    <property type="project" value="UniProtKB-UniRule"/>
</dbReference>
<dbReference type="GO" id="GO:0090529">
    <property type="term" value="P:cell septum assembly"/>
    <property type="evidence" value="ECO:0007669"/>
    <property type="project" value="InterPro"/>
</dbReference>
<evidence type="ECO:0000256" key="6">
    <source>
        <dbReference type="ARBA" id="ARBA00022989"/>
    </source>
</evidence>
<evidence type="ECO:0000313" key="12">
    <source>
        <dbReference type="Proteomes" id="UP000646579"/>
    </source>
</evidence>
<dbReference type="AlphaFoldDB" id="A0A918VR86"/>
<dbReference type="Gene3D" id="3.10.20.310">
    <property type="entry name" value="membrane protein fhac"/>
    <property type="match status" value="1"/>
</dbReference>
<comment type="caution">
    <text evidence="11">The sequence shown here is derived from an EMBL/GenBank/DDBJ whole genome shotgun (WGS) entry which is preliminary data.</text>
</comment>
<organism evidence="11 12">
    <name type="scientific">Devosia pacifica</name>
    <dbReference type="NCBI Taxonomy" id="1335967"/>
    <lineage>
        <taxon>Bacteria</taxon>
        <taxon>Pseudomonadati</taxon>
        <taxon>Pseudomonadota</taxon>
        <taxon>Alphaproteobacteria</taxon>
        <taxon>Hyphomicrobiales</taxon>
        <taxon>Devosiaceae</taxon>
        <taxon>Devosia</taxon>
    </lineage>
</organism>
<proteinExistence type="inferred from homology"/>
<evidence type="ECO:0000256" key="2">
    <source>
        <dbReference type="ARBA" id="ARBA00022475"/>
    </source>
</evidence>
<keyword evidence="8 9" id="KW-0131">Cell cycle</keyword>
<protein>
    <recommendedName>
        <fullName evidence="9">Cell division protein FtsQ</fullName>
    </recommendedName>
</protein>
<dbReference type="Pfam" id="PF08478">
    <property type="entry name" value="POTRA_1"/>
    <property type="match status" value="1"/>
</dbReference>
<dbReference type="PANTHER" id="PTHR35851">
    <property type="entry name" value="CELL DIVISION PROTEIN FTSQ"/>
    <property type="match status" value="1"/>
</dbReference>
<dbReference type="InterPro" id="IPR005548">
    <property type="entry name" value="Cell_div_FtsQ/DivIB_C"/>
</dbReference>
<reference evidence="11" key="2">
    <citation type="submission" date="2020-09" db="EMBL/GenBank/DDBJ databases">
        <authorList>
            <person name="Sun Q."/>
            <person name="Kim S."/>
        </authorList>
    </citation>
    <scope>NUCLEOTIDE SEQUENCE</scope>
    <source>
        <strain evidence="11">KCTC 32437</strain>
    </source>
</reference>
<dbReference type="InterPro" id="IPR013685">
    <property type="entry name" value="POTRA_FtsQ_type"/>
</dbReference>
<dbReference type="InterPro" id="IPR045335">
    <property type="entry name" value="FtsQ_C_sf"/>
</dbReference>
<comment type="similarity">
    <text evidence="9">Belongs to the FtsQ/DivIB family. FtsQ subfamily.</text>
</comment>
<dbReference type="GO" id="GO:0043093">
    <property type="term" value="P:FtsZ-dependent cytokinesis"/>
    <property type="evidence" value="ECO:0007669"/>
    <property type="project" value="UniProtKB-UniRule"/>
</dbReference>
<evidence type="ECO:0000256" key="5">
    <source>
        <dbReference type="ARBA" id="ARBA00022692"/>
    </source>
</evidence>
<dbReference type="PANTHER" id="PTHR35851:SF1">
    <property type="entry name" value="CELL DIVISION PROTEIN FTSQ"/>
    <property type="match status" value="1"/>
</dbReference>
<keyword evidence="7 9" id="KW-0472">Membrane</keyword>
<keyword evidence="6 9" id="KW-1133">Transmembrane helix</keyword>
<keyword evidence="5 9" id="KW-0812">Transmembrane</keyword>
<evidence type="ECO:0000256" key="7">
    <source>
        <dbReference type="ARBA" id="ARBA00023136"/>
    </source>
</evidence>
<sequence length="292" mass="32166">MQQVGTKAFLADAHPVDPRLLPVLARRPGERVRIRATRAWILHRHHIVRALLVAVALVLIASAYQFRHDIGLAAGSVGELAHTELARAGFGIERIQISGQTLTQETDVLSALAVGPGISMLSYDVAGARERIAELPAVDGVTIRKDYPNGLEVELVEKLPVARWRVDGVTFVVDGKGNQIGVDKGAYGELPLVIGDGAADDAIVMIRALQRYPDLTEDVVALSRIADRRWDLLYETGLRVQLPELGVAQALDRLEGYQRDYQLIDRDVTIIDLRVPHLVALRPAKHEEEDEE</sequence>
<accession>A0A918VR86</accession>
<evidence type="ECO:0000256" key="9">
    <source>
        <dbReference type="HAMAP-Rule" id="MF_00911"/>
    </source>
</evidence>
<evidence type="ECO:0000256" key="4">
    <source>
        <dbReference type="ARBA" id="ARBA00022618"/>
    </source>
</evidence>
<keyword evidence="4 9" id="KW-0132">Cell division</keyword>
<dbReference type="InterPro" id="IPR034746">
    <property type="entry name" value="POTRA"/>
</dbReference>
<comment type="function">
    <text evidence="9">Essential cell division protein.</text>
</comment>
<gene>
    <name evidence="9 11" type="primary">ftsQ</name>
    <name evidence="11" type="ORF">GCM10007989_08380</name>
</gene>
<keyword evidence="12" id="KW-1185">Reference proteome</keyword>
<evidence type="ECO:0000256" key="1">
    <source>
        <dbReference type="ARBA" id="ARBA00004370"/>
    </source>
</evidence>
<dbReference type="HAMAP" id="MF_00911">
    <property type="entry name" value="FtsQ_subfam"/>
    <property type="match status" value="1"/>
</dbReference>
<name>A0A918VR86_9HYPH</name>